<proteinExistence type="predicted"/>
<name>A0ACD1GJC1_9EURO</name>
<gene>
    <name evidence="1" type="ORF">BO95DRAFT_15173</name>
</gene>
<dbReference type="EMBL" id="KZ825319">
    <property type="protein sequence ID" value="RAH49361.1"/>
    <property type="molecule type" value="Genomic_DNA"/>
</dbReference>
<evidence type="ECO:0000313" key="1">
    <source>
        <dbReference type="EMBL" id="RAH49361.1"/>
    </source>
</evidence>
<accession>A0ACD1GJC1</accession>
<evidence type="ECO:0000313" key="2">
    <source>
        <dbReference type="Proteomes" id="UP000249057"/>
    </source>
</evidence>
<dbReference type="Proteomes" id="UP000249057">
    <property type="component" value="Unassembled WGS sequence"/>
</dbReference>
<organism evidence="1 2">
    <name type="scientific">Aspergillus brunneoviolaceus CBS 621.78</name>
    <dbReference type="NCBI Taxonomy" id="1450534"/>
    <lineage>
        <taxon>Eukaryota</taxon>
        <taxon>Fungi</taxon>
        <taxon>Dikarya</taxon>
        <taxon>Ascomycota</taxon>
        <taxon>Pezizomycotina</taxon>
        <taxon>Eurotiomycetes</taxon>
        <taxon>Eurotiomycetidae</taxon>
        <taxon>Eurotiales</taxon>
        <taxon>Aspergillaceae</taxon>
        <taxon>Aspergillus</taxon>
        <taxon>Aspergillus subgen. Circumdati</taxon>
    </lineage>
</organism>
<sequence>MKGQRGERSDLYVTGMGVFVVGQISLCVPYAPSEHVGRVSLSVSFRKGRGDISLKWRLARGQNDGSGGLHAALH</sequence>
<keyword evidence="2" id="KW-1185">Reference proteome</keyword>
<protein>
    <submittedName>
        <fullName evidence="1">Uncharacterized protein</fullName>
    </submittedName>
</protein>
<reference evidence="1" key="1">
    <citation type="submission" date="2018-02" db="EMBL/GenBank/DDBJ databases">
        <title>The genomes of Aspergillus section Nigri reveals drivers in fungal speciation.</title>
        <authorList>
            <consortium name="DOE Joint Genome Institute"/>
            <person name="Vesth T.C."/>
            <person name="Nybo J."/>
            <person name="Theobald S."/>
            <person name="Brandl J."/>
            <person name="Frisvad J.C."/>
            <person name="Nielsen K.F."/>
            <person name="Lyhne E.K."/>
            <person name="Kogle M.E."/>
            <person name="Kuo A."/>
            <person name="Riley R."/>
            <person name="Clum A."/>
            <person name="Nolan M."/>
            <person name="Lipzen A."/>
            <person name="Salamov A."/>
            <person name="Henrissat B."/>
            <person name="Wiebenga A."/>
            <person name="De vries R.P."/>
            <person name="Grigoriev I.V."/>
            <person name="Mortensen U.H."/>
            <person name="Andersen M.R."/>
            <person name="Baker S.E."/>
        </authorList>
    </citation>
    <scope>NUCLEOTIDE SEQUENCE</scope>
    <source>
        <strain evidence="1">CBS 621.78</strain>
    </source>
</reference>